<dbReference type="PANTHER" id="PTHR34413">
    <property type="entry name" value="PROPHAGE TAIL FIBER ASSEMBLY PROTEIN HOMOLOG TFAE-RELATED-RELATED"/>
    <property type="match status" value="1"/>
</dbReference>
<name>A0A1I7HPS8_9GAMM</name>
<reference evidence="3" key="1">
    <citation type="submission" date="2016-10" db="EMBL/GenBank/DDBJ databases">
        <authorList>
            <person name="Varghese N."/>
            <person name="Submissions S."/>
        </authorList>
    </citation>
    <scope>NUCLEOTIDE SEQUENCE [LARGE SCALE GENOMIC DNA]</scope>
    <source>
        <strain evidence="3">DSM 18168</strain>
    </source>
</reference>
<sequence>MRNQNFFGGQWGIDMHYVYSAKTNSFYAIALKQDYIDAGHWPEDGIAISDEDYNWCLQPPVGKQRVSGNDGHPKLINIPPPTPEEFQRRAEREKLHRLSQAANKIAPLNDAVDLNIATDEEKSALAQWRHYRVLINRVDCSTTPDIQWPEQPK</sequence>
<evidence type="ECO:0000313" key="2">
    <source>
        <dbReference type="EMBL" id="SFU62436.1"/>
    </source>
</evidence>
<dbReference type="Pfam" id="PF02413">
    <property type="entry name" value="Caudo_TAP"/>
    <property type="match status" value="1"/>
</dbReference>
<dbReference type="STRING" id="351659.SAMN05421784_11562"/>
<evidence type="ECO:0000256" key="1">
    <source>
        <dbReference type="SAM" id="MobiDB-lite"/>
    </source>
</evidence>
<dbReference type="OrthoDB" id="8596093at2"/>
<dbReference type="AlphaFoldDB" id="A0A1I7HPS8"/>
<evidence type="ECO:0000313" key="3">
    <source>
        <dbReference type="Proteomes" id="UP000242496"/>
    </source>
</evidence>
<keyword evidence="3" id="KW-1185">Reference proteome</keyword>
<gene>
    <name evidence="2" type="ORF">SAMN05421784_11562</name>
</gene>
<accession>A0A1I7HPS8</accession>
<feature type="region of interest" description="Disordered" evidence="1">
    <location>
        <begin position="63"/>
        <end position="83"/>
    </location>
</feature>
<protein>
    <submittedName>
        <fullName evidence="2">Virus tail fibre assembly protein, lambda gpK</fullName>
    </submittedName>
</protein>
<dbReference type="Proteomes" id="UP000242496">
    <property type="component" value="Unassembled WGS sequence"/>
</dbReference>
<dbReference type="InterPro" id="IPR051220">
    <property type="entry name" value="TFA_Chaperone"/>
</dbReference>
<organism evidence="2 3">
    <name type="scientific">Xenorhabdus koppenhoeferi</name>
    <dbReference type="NCBI Taxonomy" id="351659"/>
    <lineage>
        <taxon>Bacteria</taxon>
        <taxon>Pseudomonadati</taxon>
        <taxon>Pseudomonadota</taxon>
        <taxon>Gammaproteobacteria</taxon>
        <taxon>Enterobacterales</taxon>
        <taxon>Morganellaceae</taxon>
        <taxon>Xenorhabdus</taxon>
    </lineage>
</organism>
<dbReference type="EMBL" id="FPBJ01000015">
    <property type="protein sequence ID" value="SFU62436.1"/>
    <property type="molecule type" value="Genomic_DNA"/>
</dbReference>
<proteinExistence type="predicted"/>
<dbReference type="PANTHER" id="PTHR34413:SF2">
    <property type="entry name" value="PROPHAGE TAIL FIBER ASSEMBLY PROTEIN HOMOLOG TFAE-RELATED"/>
    <property type="match status" value="1"/>
</dbReference>
<dbReference type="InterPro" id="IPR003458">
    <property type="entry name" value="Phage_T4_Gp38_tail_assem"/>
</dbReference>